<keyword evidence="3 8" id="KW-0690">Ribosome biogenesis</keyword>
<dbReference type="InterPro" id="IPR024166">
    <property type="entry name" value="rRNA_assembly_KRR1"/>
</dbReference>
<dbReference type="eggNOG" id="KOG2874">
    <property type="taxonomic scope" value="Eukaryota"/>
</dbReference>
<reference evidence="14" key="1">
    <citation type="journal article" date="2006" name="PLoS Biol.">
        <title>Macronuclear genome sequence of the ciliate Tetrahymena thermophila, a model eukaryote.</title>
        <authorList>
            <person name="Eisen J.A."/>
            <person name="Coyne R.S."/>
            <person name="Wu M."/>
            <person name="Wu D."/>
            <person name="Thiagarajan M."/>
            <person name="Wortman J.R."/>
            <person name="Badger J.H."/>
            <person name="Ren Q."/>
            <person name="Amedeo P."/>
            <person name="Jones K.M."/>
            <person name="Tallon L.J."/>
            <person name="Delcher A.L."/>
            <person name="Salzberg S.L."/>
            <person name="Silva J.C."/>
            <person name="Haas B.J."/>
            <person name="Majoros W.H."/>
            <person name="Farzad M."/>
            <person name="Carlton J.M."/>
            <person name="Smith R.K. Jr."/>
            <person name="Garg J."/>
            <person name="Pearlman R.E."/>
            <person name="Karrer K.M."/>
            <person name="Sun L."/>
            <person name="Manning G."/>
            <person name="Elde N.C."/>
            <person name="Turkewitz A.P."/>
            <person name="Asai D.J."/>
            <person name="Wilkes D.E."/>
            <person name="Wang Y."/>
            <person name="Cai H."/>
            <person name="Collins K."/>
            <person name="Stewart B.A."/>
            <person name="Lee S.R."/>
            <person name="Wilamowska K."/>
            <person name="Weinberg Z."/>
            <person name="Ruzzo W.L."/>
            <person name="Wloga D."/>
            <person name="Gaertig J."/>
            <person name="Frankel J."/>
            <person name="Tsao C.-C."/>
            <person name="Gorovsky M.A."/>
            <person name="Keeling P.J."/>
            <person name="Waller R.F."/>
            <person name="Patron N.J."/>
            <person name="Cherry J.M."/>
            <person name="Stover N.A."/>
            <person name="Krieger C.J."/>
            <person name="del Toro C."/>
            <person name="Ryder H.F."/>
            <person name="Williamson S.C."/>
            <person name="Barbeau R.A."/>
            <person name="Hamilton E.P."/>
            <person name="Orias E."/>
        </authorList>
    </citation>
    <scope>NUCLEOTIDE SEQUENCE [LARGE SCALE GENOMIC DNA]</scope>
    <source>
        <strain evidence="14">SB210</strain>
    </source>
</reference>
<comment type="function">
    <text evidence="8">Required for 40S ribosome biogenesis. Involved in nucleolar processing of pre-18S ribosomal RNA and ribosome assembly.</text>
</comment>
<evidence type="ECO:0000256" key="1">
    <source>
        <dbReference type="ARBA" id="ARBA00004604"/>
    </source>
</evidence>
<dbReference type="InterPro" id="IPR036612">
    <property type="entry name" value="KH_dom_type_1_sf"/>
</dbReference>
<dbReference type="InterPro" id="IPR048549">
    <property type="entry name" value="KRR1-like_KH2_euk"/>
</dbReference>
<dbReference type="InterPro" id="IPR048548">
    <property type="entry name" value="KRR1-like_KH2"/>
</dbReference>
<evidence type="ECO:0000256" key="6">
    <source>
        <dbReference type="ARBA" id="ARBA00023242"/>
    </source>
</evidence>
<dbReference type="Proteomes" id="UP000009168">
    <property type="component" value="Unassembled WGS sequence"/>
</dbReference>
<feature type="coiled-coil region" evidence="9">
    <location>
        <begin position="284"/>
        <end position="350"/>
    </location>
</feature>
<dbReference type="PIRSF" id="PIRSF006515">
    <property type="entry name" value="KRR1"/>
    <property type="match status" value="1"/>
</dbReference>
<sequence length="362" mass="42700">MSGDNNTNNSATEQVSKKNKYRKDKPWDNDPTLDKWKIEPFNKGDMSEPLAEESSFATLFPQYREKYIQECFGNVKKVLSEYGIKAELNLTEGSITVRTTKKTWDPYAIIKARDCIKLLARSVPFQQALRVMEDGVFSDVVKIRSLVKNKEKFIKRRQRLIGPNGQTLKALELLTNCYIMVQGSTVSCIGDWRQLKILRRIVEDTMFNIHPIYNIKELMIKRELAKDEKLKNENWDRFLPQFKKMNVKKKAKKQKVEKKEYTPFPPEQQPRKEDIAMETGEYFMTEKEKKTKDLRNKMQKSEEKLKEKIEKQMKLYEAPEVEKEIKKEEKKQKKKEKATESASIEELKNKFMGNTVKKVKIF</sequence>
<keyword evidence="9" id="KW-0175">Coiled coil</keyword>
<accession>I7M6Z0</accession>
<dbReference type="SUPFAM" id="SSF54791">
    <property type="entry name" value="Eukaryotic type KH-domain (KH-domain type I)"/>
    <property type="match status" value="1"/>
</dbReference>
<evidence type="ECO:0000256" key="8">
    <source>
        <dbReference type="PIRNR" id="PIRNR006515"/>
    </source>
</evidence>
<dbReference type="STRING" id="312017.I7M6Z0"/>
<dbReference type="FunCoup" id="I7M6Z0">
    <property type="interactions" value="524"/>
</dbReference>
<dbReference type="GO" id="GO:0032040">
    <property type="term" value="C:small-subunit processome"/>
    <property type="evidence" value="ECO:0007669"/>
    <property type="project" value="TreeGrafter"/>
</dbReference>
<dbReference type="OrthoDB" id="441223at2759"/>
<evidence type="ECO:0000256" key="2">
    <source>
        <dbReference type="ARBA" id="ARBA00009344"/>
    </source>
</evidence>
<evidence type="ECO:0000256" key="3">
    <source>
        <dbReference type="ARBA" id="ARBA00022517"/>
    </source>
</evidence>
<dbReference type="GeneID" id="7829039"/>
<feature type="domain" description="KRR1 small subunit processome component first KH" evidence="11">
    <location>
        <begin position="54"/>
        <end position="134"/>
    </location>
</feature>
<dbReference type="CDD" id="cd22393">
    <property type="entry name" value="KH-I_KRR1_rpt1"/>
    <property type="match status" value="1"/>
</dbReference>
<dbReference type="Gene3D" id="3.30.1370.10">
    <property type="entry name" value="K Homology domain, type 1"/>
    <property type="match status" value="2"/>
</dbReference>
<feature type="domain" description="KRR1 small subunit processome component second KH" evidence="12">
    <location>
        <begin position="137"/>
        <end position="226"/>
    </location>
</feature>
<feature type="compositionally biased region" description="Polar residues" evidence="10">
    <location>
        <begin position="1"/>
        <end position="14"/>
    </location>
</feature>
<feature type="compositionally biased region" description="Basic and acidic residues" evidence="10">
    <location>
        <begin position="24"/>
        <end position="34"/>
    </location>
</feature>
<keyword evidence="6 8" id="KW-0539">Nucleus</keyword>
<feature type="region of interest" description="Disordered" evidence="10">
    <location>
        <begin position="1"/>
        <end position="34"/>
    </location>
</feature>
<proteinExistence type="inferred from homology"/>
<dbReference type="PANTHER" id="PTHR12581:SF0">
    <property type="entry name" value="KRR1 SMALL SUBUNIT PROCESSOME COMPONENT HOMOLOG"/>
    <property type="match status" value="1"/>
</dbReference>
<dbReference type="FunFam" id="3.30.1370.10:FF:000014">
    <property type="entry name" value="KRR1 small subunit processome component"/>
    <property type="match status" value="1"/>
</dbReference>
<name>I7M6Z0_TETTS</name>
<dbReference type="Pfam" id="PF17903">
    <property type="entry name" value="KH_KRR1_1st"/>
    <property type="match status" value="1"/>
</dbReference>
<gene>
    <name evidence="13" type="ORF">TTHERM_00069270</name>
</gene>
<dbReference type="CDD" id="cd22394">
    <property type="entry name" value="KH-I_KRR1_rpt2"/>
    <property type="match status" value="1"/>
</dbReference>
<comment type="subunit">
    <text evidence="8">Component of the ribosomal small subunit (SSU) processome.</text>
</comment>
<organism evidence="13 14">
    <name type="scientific">Tetrahymena thermophila (strain SB210)</name>
    <dbReference type="NCBI Taxonomy" id="312017"/>
    <lineage>
        <taxon>Eukaryota</taxon>
        <taxon>Sar</taxon>
        <taxon>Alveolata</taxon>
        <taxon>Ciliophora</taxon>
        <taxon>Intramacronucleata</taxon>
        <taxon>Oligohymenophorea</taxon>
        <taxon>Hymenostomatida</taxon>
        <taxon>Tetrahymenina</taxon>
        <taxon>Tetrahymenidae</taxon>
        <taxon>Tetrahymena</taxon>
    </lineage>
</organism>
<dbReference type="AlphaFoldDB" id="I7M6Z0"/>
<evidence type="ECO:0000256" key="7">
    <source>
        <dbReference type="ARBA" id="ARBA00023274"/>
    </source>
</evidence>
<protein>
    <recommendedName>
        <fullName evidence="8">KRR1 small subunit processome component</fullName>
    </recommendedName>
    <alternativeName>
        <fullName evidence="8">KRR-R motif-containing protein 1</fullName>
    </alternativeName>
</protein>
<evidence type="ECO:0000256" key="9">
    <source>
        <dbReference type="SAM" id="Coils"/>
    </source>
</evidence>
<keyword evidence="14" id="KW-1185">Reference proteome</keyword>
<keyword evidence="4 8" id="KW-0698">rRNA processing</keyword>
<evidence type="ECO:0000256" key="5">
    <source>
        <dbReference type="ARBA" id="ARBA00022884"/>
    </source>
</evidence>
<dbReference type="InterPro" id="IPR041174">
    <property type="entry name" value="KRR1-like_KH1"/>
</dbReference>
<evidence type="ECO:0000313" key="14">
    <source>
        <dbReference type="Proteomes" id="UP000009168"/>
    </source>
</evidence>
<dbReference type="Pfam" id="PF21800">
    <property type="entry name" value="KH_KRR1_2nd"/>
    <property type="match status" value="1"/>
</dbReference>
<dbReference type="PANTHER" id="PTHR12581">
    <property type="entry name" value="HIV-1 REV BINDING PROTEIN 2, 3"/>
    <property type="match status" value="1"/>
</dbReference>
<evidence type="ECO:0000313" key="13">
    <source>
        <dbReference type="EMBL" id="EAR87520.2"/>
    </source>
</evidence>
<dbReference type="RefSeq" id="XP_001007765.2">
    <property type="nucleotide sequence ID" value="XM_001007765.3"/>
</dbReference>
<evidence type="ECO:0000259" key="11">
    <source>
        <dbReference type="Pfam" id="PF17903"/>
    </source>
</evidence>
<comment type="subcellular location">
    <subcellularLocation>
        <location evidence="1 8">Nucleus</location>
        <location evidence="1 8">Nucleolus</location>
    </subcellularLocation>
</comment>
<evidence type="ECO:0000256" key="4">
    <source>
        <dbReference type="ARBA" id="ARBA00022552"/>
    </source>
</evidence>
<keyword evidence="7 8" id="KW-0687">Ribonucleoprotein</keyword>
<evidence type="ECO:0000259" key="12">
    <source>
        <dbReference type="Pfam" id="PF21800"/>
    </source>
</evidence>
<dbReference type="GO" id="GO:0003723">
    <property type="term" value="F:RNA binding"/>
    <property type="evidence" value="ECO:0007669"/>
    <property type="project" value="UniProtKB-KW"/>
</dbReference>
<dbReference type="KEGG" id="tet:TTHERM_00069270"/>
<dbReference type="InterPro" id="IPR048550">
    <property type="entry name" value="KRR1-like_KH1_euk"/>
</dbReference>
<dbReference type="GO" id="GO:0006364">
    <property type="term" value="P:rRNA processing"/>
    <property type="evidence" value="ECO:0007669"/>
    <property type="project" value="UniProtKB-KW"/>
</dbReference>
<dbReference type="InParanoid" id="I7M6Z0"/>
<comment type="similarity">
    <text evidence="2 8">Belongs to the KRR1 family.</text>
</comment>
<dbReference type="EMBL" id="GG662853">
    <property type="protein sequence ID" value="EAR87520.2"/>
    <property type="molecule type" value="Genomic_DNA"/>
</dbReference>
<evidence type="ECO:0000256" key="10">
    <source>
        <dbReference type="SAM" id="MobiDB-lite"/>
    </source>
</evidence>
<keyword evidence="5 8" id="KW-0694">RNA-binding</keyword>